<reference evidence="1" key="2">
    <citation type="submission" date="2023-05" db="EMBL/GenBank/DDBJ databases">
        <authorList>
            <consortium name="Lawrence Berkeley National Laboratory"/>
            <person name="Steindorff A."/>
            <person name="Hensen N."/>
            <person name="Bonometti L."/>
            <person name="Westerberg I."/>
            <person name="Brannstrom I.O."/>
            <person name="Guillou S."/>
            <person name="Cros-Aarteil S."/>
            <person name="Calhoun S."/>
            <person name="Haridas S."/>
            <person name="Kuo A."/>
            <person name="Mondo S."/>
            <person name="Pangilinan J."/>
            <person name="Riley R."/>
            <person name="Labutti K."/>
            <person name="Andreopoulos B."/>
            <person name="Lipzen A."/>
            <person name="Chen C."/>
            <person name="Yanf M."/>
            <person name="Daum C."/>
            <person name="Ng V."/>
            <person name="Clum A."/>
            <person name="Ohm R."/>
            <person name="Martin F."/>
            <person name="Silar P."/>
            <person name="Natvig D."/>
            <person name="Lalanne C."/>
            <person name="Gautier V."/>
            <person name="Ament-Velasquez S.L."/>
            <person name="Kruys A."/>
            <person name="Hutchinson M.I."/>
            <person name="Powell A.J."/>
            <person name="Barry K."/>
            <person name="Miller A.N."/>
            <person name="Grigoriev I.V."/>
            <person name="Debuchy R."/>
            <person name="Gladieux P."/>
            <person name="Thoren M.H."/>
            <person name="Johannesson H."/>
        </authorList>
    </citation>
    <scope>NUCLEOTIDE SEQUENCE</scope>
    <source>
        <strain evidence="1">CBS 757.83</strain>
    </source>
</reference>
<dbReference type="EMBL" id="MU863639">
    <property type="protein sequence ID" value="KAK4100699.1"/>
    <property type="molecule type" value="Genomic_DNA"/>
</dbReference>
<organism evidence="1 2">
    <name type="scientific">Parathielavia hyrcaniae</name>
    <dbReference type="NCBI Taxonomy" id="113614"/>
    <lineage>
        <taxon>Eukaryota</taxon>
        <taxon>Fungi</taxon>
        <taxon>Dikarya</taxon>
        <taxon>Ascomycota</taxon>
        <taxon>Pezizomycotina</taxon>
        <taxon>Sordariomycetes</taxon>
        <taxon>Sordariomycetidae</taxon>
        <taxon>Sordariales</taxon>
        <taxon>Chaetomiaceae</taxon>
        <taxon>Parathielavia</taxon>
    </lineage>
</organism>
<evidence type="ECO:0000313" key="2">
    <source>
        <dbReference type="Proteomes" id="UP001305647"/>
    </source>
</evidence>
<gene>
    <name evidence="1" type="ORF">N658DRAFT_93221</name>
</gene>
<name>A0AAN6Q1S0_9PEZI</name>
<dbReference type="AlphaFoldDB" id="A0AAN6Q1S0"/>
<proteinExistence type="predicted"/>
<protein>
    <submittedName>
        <fullName evidence="1">Uncharacterized protein</fullName>
    </submittedName>
</protein>
<dbReference type="Proteomes" id="UP001305647">
    <property type="component" value="Unassembled WGS sequence"/>
</dbReference>
<evidence type="ECO:0000313" key="1">
    <source>
        <dbReference type="EMBL" id="KAK4100699.1"/>
    </source>
</evidence>
<reference evidence="1" key="1">
    <citation type="journal article" date="2023" name="Mol. Phylogenet. Evol.">
        <title>Genome-scale phylogeny and comparative genomics of the fungal order Sordariales.</title>
        <authorList>
            <person name="Hensen N."/>
            <person name="Bonometti L."/>
            <person name="Westerberg I."/>
            <person name="Brannstrom I.O."/>
            <person name="Guillou S."/>
            <person name="Cros-Aarteil S."/>
            <person name="Calhoun S."/>
            <person name="Haridas S."/>
            <person name="Kuo A."/>
            <person name="Mondo S."/>
            <person name="Pangilinan J."/>
            <person name="Riley R."/>
            <person name="LaButti K."/>
            <person name="Andreopoulos B."/>
            <person name="Lipzen A."/>
            <person name="Chen C."/>
            <person name="Yan M."/>
            <person name="Daum C."/>
            <person name="Ng V."/>
            <person name="Clum A."/>
            <person name="Steindorff A."/>
            <person name="Ohm R.A."/>
            <person name="Martin F."/>
            <person name="Silar P."/>
            <person name="Natvig D.O."/>
            <person name="Lalanne C."/>
            <person name="Gautier V."/>
            <person name="Ament-Velasquez S.L."/>
            <person name="Kruys A."/>
            <person name="Hutchinson M.I."/>
            <person name="Powell A.J."/>
            <person name="Barry K."/>
            <person name="Miller A.N."/>
            <person name="Grigoriev I.V."/>
            <person name="Debuchy R."/>
            <person name="Gladieux P."/>
            <person name="Hiltunen Thoren M."/>
            <person name="Johannesson H."/>
        </authorList>
    </citation>
    <scope>NUCLEOTIDE SEQUENCE</scope>
    <source>
        <strain evidence="1">CBS 757.83</strain>
    </source>
</reference>
<keyword evidence="2" id="KW-1185">Reference proteome</keyword>
<comment type="caution">
    <text evidence="1">The sequence shown here is derived from an EMBL/GenBank/DDBJ whole genome shotgun (WGS) entry which is preliminary data.</text>
</comment>
<accession>A0AAN6Q1S0</accession>
<sequence length="152" mass="17156">MTLRVLACGHISFRTGRRHARRRARGASIGTRCRAWILSGRVASKSWLFAAHPLPLVQRRGRLRAPLCGIWGRGKMVGGRQRRNYKQVFLFFFCFFGGGGECSKLTRDLRGFSVNLTSGIYRDDPFRQTRVGKGCIPEAGVDIISCRGRRAR</sequence>